<reference evidence="3" key="1">
    <citation type="journal article" date="2021" name="Science">
        <title>Hunting the eagle killer: A cyanobacterial neurotoxin causes vacuolar myelinopathy.</title>
        <authorList>
            <person name="Breinlinger S."/>
            <person name="Phillips T.J."/>
            <person name="Haram B.N."/>
            <person name="Mares J."/>
            <person name="Martinez Yerena J.A."/>
            <person name="Hrouzek P."/>
            <person name="Sobotka R."/>
            <person name="Henderson W.M."/>
            <person name="Schmieder P."/>
            <person name="Williams S.M."/>
            <person name="Lauderdale J.D."/>
            <person name="Wilde H.D."/>
            <person name="Gerrin W."/>
            <person name="Kust A."/>
            <person name="Washington J.W."/>
            <person name="Wagner C."/>
            <person name="Geier B."/>
            <person name="Liebeke M."/>
            <person name="Enke H."/>
            <person name="Niedermeyer T.H.J."/>
            <person name="Wilde S.B."/>
        </authorList>
    </citation>
    <scope>NUCLEOTIDE SEQUENCE [LARGE SCALE GENOMIC DNA]</scope>
    <source>
        <strain evidence="3">Thurmond2011</strain>
    </source>
</reference>
<dbReference type="GO" id="GO:0003676">
    <property type="term" value="F:nucleic acid binding"/>
    <property type="evidence" value="ECO:0007669"/>
    <property type="project" value="InterPro"/>
</dbReference>
<organism evidence="2 3">
    <name type="scientific">Aetokthonos hydrillicola Thurmond2011</name>
    <dbReference type="NCBI Taxonomy" id="2712845"/>
    <lineage>
        <taxon>Bacteria</taxon>
        <taxon>Bacillati</taxon>
        <taxon>Cyanobacteriota</taxon>
        <taxon>Cyanophyceae</taxon>
        <taxon>Nostocales</taxon>
        <taxon>Hapalosiphonaceae</taxon>
        <taxon>Aetokthonos</taxon>
    </lineage>
</organism>
<feature type="domain" description="Reverse transcriptase" evidence="1">
    <location>
        <begin position="1"/>
        <end position="220"/>
    </location>
</feature>
<dbReference type="InterPro" id="IPR003615">
    <property type="entry name" value="HNH_nuc"/>
</dbReference>
<dbReference type="CDD" id="cd00085">
    <property type="entry name" value="HNHc"/>
    <property type="match status" value="1"/>
</dbReference>
<dbReference type="Pfam" id="PF01844">
    <property type="entry name" value="HNH"/>
    <property type="match status" value="1"/>
</dbReference>
<dbReference type="GO" id="GO:0004519">
    <property type="term" value="F:endonuclease activity"/>
    <property type="evidence" value="ECO:0007669"/>
    <property type="project" value="InterPro"/>
</dbReference>
<keyword evidence="2" id="KW-0808">Transferase</keyword>
<dbReference type="PANTHER" id="PTHR34047:SF10">
    <property type="entry name" value="GROUP II INTRON-ASSOCIATED OPEN READING FRAME"/>
    <property type="match status" value="1"/>
</dbReference>
<dbReference type="SMART" id="SM00507">
    <property type="entry name" value="HNHc"/>
    <property type="match status" value="1"/>
</dbReference>
<dbReference type="SUPFAM" id="SSF56672">
    <property type="entry name" value="DNA/RNA polymerases"/>
    <property type="match status" value="1"/>
</dbReference>
<name>A0AAP5I2T8_9CYAN</name>
<evidence type="ECO:0000313" key="3">
    <source>
        <dbReference type="Proteomes" id="UP000667802"/>
    </source>
</evidence>
<dbReference type="Gene3D" id="1.10.30.50">
    <property type="match status" value="1"/>
</dbReference>
<dbReference type="CDD" id="cd01651">
    <property type="entry name" value="RT_G2_intron"/>
    <property type="match status" value="1"/>
</dbReference>
<dbReference type="InterPro" id="IPR013597">
    <property type="entry name" value="Mat_intron_G2"/>
</dbReference>
<comment type="caution">
    <text evidence="2">The sequence shown here is derived from an EMBL/GenBank/DDBJ whole genome shotgun (WGS) entry which is preliminary data.</text>
</comment>
<keyword evidence="2" id="KW-0695">RNA-directed DNA polymerase</keyword>
<proteinExistence type="predicted"/>
<evidence type="ECO:0000259" key="1">
    <source>
        <dbReference type="PROSITE" id="PS50878"/>
    </source>
</evidence>
<dbReference type="InterPro" id="IPR043502">
    <property type="entry name" value="DNA/RNA_pol_sf"/>
</dbReference>
<keyword evidence="3" id="KW-1185">Reference proteome</keyword>
<dbReference type="AlphaFoldDB" id="A0AAP5I2T8"/>
<dbReference type="GO" id="GO:0003964">
    <property type="term" value="F:RNA-directed DNA polymerase activity"/>
    <property type="evidence" value="ECO:0007669"/>
    <property type="project" value="UniProtKB-KW"/>
</dbReference>
<dbReference type="EMBL" id="JAALHA020000001">
    <property type="protein sequence ID" value="MDR9893656.1"/>
    <property type="molecule type" value="Genomic_DNA"/>
</dbReference>
<dbReference type="InterPro" id="IPR002711">
    <property type="entry name" value="HNH"/>
</dbReference>
<dbReference type="PROSITE" id="PS50878">
    <property type="entry name" value="RT_POL"/>
    <property type="match status" value="1"/>
</dbReference>
<dbReference type="Proteomes" id="UP000667802">
    <property type="component" value="Unassembled WGS sequence"/>
</dbReference>
<dbReference type="PANTHER" id="PTHR34047">
    <property type="entry name" value="NUCLEAR INTRON MATURASE 1, MITOCHONDRIAL-RELATED"/>
    <property type="match status" value="1"/>
</dbReference>
<dbReference type="InterPro" id="IPR000477">
    <property type="entry name" value="RT_dom"/>
</dbReference>
<dbReference type="Pfam" id="PF08388">
    <property type="entry name" value="GIIM"/>
    <property type="match status" value="1"/>
</dbReference>
<dbReference type="RefSeq" id="WP_310833502.1">
    <property type="nucleotide sequence ID" value="NZ_JAALHA020000001.1"/>
</dbReference>
<keyword evidence="2" id="KW-0548">Nucleotidyltransferase</keyword>
<accession>A0AAP5I2T8</accession>
<sequence length="504" mass="58248">MYDRALQGVVKATLEPEWEAVFEPNSYGFRPGRSCHDAIKQIKNCIQNKAKYVLDADIARCFDRINHEALLQKLNIKGKVRQQIKSWLKSGVIDSGVFTATSEGTMQGGVISPLLANIALHGMETRIKQEFPEISGRGKETWFHKKGTHFYPPNIIRYADDFVVLHENKSVVTRCREIISEWLKGIGLEIKPEKTRLTHSLKSEESEDGKAGFDFLGHHIQQYPAGKYRSNINRYGEILGFNTLITPSQKAIQAHQEEIERIIKKHGSSPQVVLIKDLNPVIRGWTSFYSHSDAQTIGELSKQDYLTYLKLRKWALSRCGNINDGHTKYWNFIDGDNWVFATREGKNPFRLLKHREMKCSSTDYVKVKGDKSPYDGDLIYWSSRLGTHPQTPNRKAKLLKQQKGKCPWCGLSFHDWDVLEEDHIIPKAIGGKDEYKNLQLLHRHCHDEKTAIDLKKIRKKDHSKFLEKLSQFWEKLDWEWVNDIPFFKGFKVRKSGMTKGQHTE</sequence>
<dbReference type="Pfam" id="PF00078">
    <property type="entry name" value="RVT_1"/>
    <property type="match status" value="1"/>
</dbReference>
<gene>
    <name evidence="2" type="ORF">G7B40_003545</name>
</gene>
<protein>
    <submittedName>
        <fullName evidence="2">Reverse transcriptase domain-containing protein</fullName>
    </submittedName>
</protein>
<dbReference type="GO" id="GO:0008270">
    <property type="term" value="F:zinc ion binding"/>
    <property type="evidence" value="ECO:0007669"/>
    <property type="project" value="InterPro"/>
</dbReference>
<dbReference type="InterPro" id="IPR051083">
    <property type="entry name" value="GrpII_Intron_Splice-Mob/Def"/>
</dbReference>
<evidence type="ECO:0000313" key="2">
    <source>
        <dbReference type="EMBL" id="MDR9893656.1"/>
    </source>
</evidence>